<protein>
    <submittedName>
        <fullName evidence="1">Uncharacterized protein</fullName>
    </submittedName>
</protein>
<dbReference type="EMBL" id="JBBPBK010000012">
    <property type="protein sequence ID" value="KAK9273004.1"/>
    <property type="molecule type" value="Genomic_DNA"/>
</dbReference>
<accession>A0AAP0NMM1</accession>
<dbReference type="AlphaFoldDB" id="A0AAP0NMM1"/>
<keyword evidence="2" id="KW-1185">Reference proteome</keyword>
<dbReference type="Proteomes" id="UP001415857">
    <property type="component" value="Unassembled WGS sequence"/>
</dbReference>
<reference evidence="1 2" key="1">
    <citation type="journal article" date="2024" name="Plant J.">
        <title>Genome sequences and population genomics reveal climatic adaptation and genomic divergence between two closely related sweetgum species.</title>
        <authorList>
            <person name="Xu W.Q."/>
            <person name="Ren C.Q."/>
            <person name="Zhang X.Y."/>
            <person name="Comes H.P."/>
            <person name="Liu X.H."/>
            <person name="Li Y.G."/>
            <person name="Kettle C.J."/>
            <person name="Jalonen R."/>
            <person name="Gaisberger H."/>
            <person name="Ma Y.Z."/>
            <person name="Qiu Y.X."/>
        </authorList>
    </citation>
    <scope>NUCLEOTIDE SEQUENCE [LARGE SCALE GENOMIC DNA]</scope>
    <source>
        <strain evidence="1">Hangzhou</strain>
    </source>
</reference>
<sequence length="337" mass="36255">MANRPEPVRVPCCSICSLPTGYCQCVMWCSNCGLPAPSYESESVPVLYCSRCDLLEECCDYGPDEFGPDECGPDECGSDDCGPDECGSDECGPNECGPDFEKCTWLIKNTPELHPDLLKEANEKEAVRGLEQLQLVGISSGGGDGAASASPKEEYGVRVLYCSICSLPTVDCVCEPVGVPCCSICCIPPEYCQCVLWCSTCCCPTEFCKSGPKCKTWVIRNASELYLDLPEEANEKEAVRGLEQLQSVGISSGGGDGAASASPEGSVEHFFQNDMSNTFHVESNFTLGTSRIDQRSFMHAPQDSGGFPVQMLNNINVEGSLMAEASTIVQENFMFAP</sequence>
<comment type="caution">
    <text evidence="1">The sequence shown here is derived from an EMBL/GenBank/DDBJ whole genome shotgun (WGS) entry which is preliminary data.</text>
</comment>
<evidence type="ECO:0000313" key="1">
    <source>
        <dbReference type="EMBL" id="KAK9273004.1"/>
    </source>
</evidence>
<name>A0AAP0NMM1_LIQFO</name>
<gene>
    <name evidence="1" type="ORF">L1049_017811</name>
</gene>
<proteinExistence type="predicted"/>
<organism evidence="1 2">
    <name type="scientific">Liquidambar formosana</name>
    <name type="common">Formosan gum</name>
    <dbReference type="NCBI Taxonomy" id="63359"/>
    <lineage>
        <taxon>Eukaryota</taxon>
        <taxon>Viridiplantae</taxon>
        <taxon>Streptophyta</taxon>
        <taxon>Embryophyta</taxon>
        <taxon>Tracheophyta</taxon>
        <taxon>Spermatophyta</taxon>
        <taxon>Magnoliopsida</taxon>
        <taxon>eudicotyledons</taxon>
        <taxon>Gunneridae</taxon>
        <taxon>Pentapetalae</taxon>
        <taxon>Saxifragales</taxon>
        <taxon>Altingiaceae</taxon>
        <taxon>Liquidambar</taxon>
    </lineage>
</organism>
<evidence type="ECO:0000313" key="2">
    <source>
        <dbReference type="Proteomes" id="UP001415857"/>
    </source>
</evidence>